<dbReference type="PROSITE" id="PS50156">
    <property type="entry name" value="SSD"/>
    <property type="match status" value="1"/>
</dbReference>
<feature type="transmembrane region" description="Helical" evidence="8">
    <location>
        <begin position="647"/>
        <end position="667"/>
    </location>
</feature>
<dbReference type="GO" id="GO:0006897">
    <property type="term" value="P:endocytosis"/>
    <property type="evidence" value="ECO:0007669"/>
    <property type="project" value="TreeGrafter"/>
</dbReference>
<dbReference type="OrthoDB" id="6510177at2759"/>
<dbReference type="FunFam" id="1.20.1640.10:FF:000013">
    <property type="entry name" value="PaTched Related family"/>
    <property type="match status" value="1"/>
</dbReference>
<dbReference type="InterPro" id="IPR000731">
    <property type="entry name" value="SSD"/>
</dbReference>
<evidence type="ECO:0000256" key="5">
    <source>
        <dbReference type="ARBA" id="ARBA00022989"/>
    </source>
</evidence>
<dbReference type="PANTHER" id="PTHR10796">
    <property type="entry name" value="PATCHED-RELATED"/>
    <property type="match status" value="1"/>
</dbReference>
<evidence type="ECO:0000256" key="7">
    <source>
        <dbReference type="ARBA" id="ARBA00023180"/>
    </source>
</evidence>
<dbReference type="EMBL" id="UYYG01001205">
    <property type="protein sequence ID" value="VDN60208.1"/>
    <property type="molecule type" value="Genomic_DNA"/>
</dbReference>
<evidence type="ECO:0000256" key="3">
    <source>
        <dbReference type="ARBA" id="ARBA00022475"/>
    </source>
</evidence>
<evidence type="ECO:0000313" key="12">
    <source>
        <dbReference type="Proteomes" id="UP000274756"/>
    </source>
</evidence>
<reference evidence="13" key="1">
    <citation type="submission" date="2016-04" db="UniProtKB">
        <authorList>
            <consortium name="WormBaseParasite"/>
        </authorList>
    </citation>
    <scope>IDENTIFICATION</scope>
</reference>
<evidence type="ECO:0000256" key="6">
    <source>
        <dbReference type="ARBA" id="ARBA00023136"/>
    </source>
</evidence>
<gene>
    <name evidence="10" type="ORF">DME_LOCUS10181</name>
</gene>
<protein>
    <submittedName>
        <fullName evidence="13">SSD domain-containing protein</fullName>
    </submittedName>
</protein>
<comment type="subcellular location">
    <subcellularLocation>
        <location evidence="1">Cell membrane</location>
        <topology evidence="1">Multi-pass membrane protein</topology>
    </subcellularLocation>
</comment>
<evidence type="ECO:0000313" key="13">
    <source>
        <dbReference type="WBParaSite" id="DME_0000781101-mRNA-1"/>
    </source>
</evidence>
<dbReference type="InterPro" id="IPR051697">
    <property type="entry name" value="Patched_domain-protein"/>
</dbReference>
<feature type="transmembrane region" description="Helical" evidence="8">
    <location>
        <begin position="738"/>
        <end position="762"/>
    </location>
</feature>
<dbReference type="GO" id="GO:0005886">
    <property type="term" value="C:plasma membrane"/>
    <property type="evidence" value="ECO:0007669"/>
    <property type="project" value="UniProtKB-SubCell"/>
</dbReference>
<keyword evidence="6 8" id="KW-0472">Membrane</keyword>
<evidence type="ECO:0000259" key="9">
    <source>
        <dbReference type="PROSITE" id="PS50156"/>
    </source>
</evidence>
<keyword evidence="4 8" id="KW-0812">Transmembrane</keyword>
<comment type="similarity">
    <text evidence="2">Belongs to the patched family.</text>
</comment>
<evidence type="ECO:0000256" key="1">
    <source>
        <dbReference type="ARBA" id="ARBA00004651"/>
    </source>
</evidence>
<feature type="transmembrane region" description="Helical" evidence="8">
    <location>
        <begin position="420"/>
        <end position="440"/>
    </location>
</feature>
<keyword evidence="7" id="KW-0325">Glycoprotein</keyword>
<dbReference type="Proteomes" id="UP000274756">
    <property type="component" value="Unassembled WGS sequence"/>
</dbReference>
<dbReference type="GO" id="GO:0030659">
    <property type="term" value="C:cytoplasmic vesicle membrane"/>
    <property type="evidence" value="ECO:0007669"/>
    <property type="project" value="TreeGrafter"/>
</dbReference>
<feature type="transmembrane region" description="Helical" evidence="8">
    <location>
        <begin position="348"/>
        <end position="376"/>
    </location>
</feature>
<organism evidence="11 13">
    <name type="scientific">Dracunculus medinensis</name>
    <name type="common">Guinea worm</name>
    <dbReference type="NCBI Taxonomy" id="318479"/>
    <lineage>
        <taxon>Eukaryota</taxon>
        <taxon>Metazoa</taxon>
        <taxon>Ecdysozoa</taxon>
        <taxon>Nematoda</taxon>
        <taxon>Chromadorea</taxon>
        <taxon>Rhabditida</taxon>
        <taxon>Spirurina</taxon>
        <taxon>Dracunculoidea</taxon>
        <taxon>Dracunculidae</taxon>
        <taxon>Dracunculus</taxon>
    </lineage>
</organism>
<dbReference type="GO" id="GO:0018996">
    <property type="term" value="P:molting cycle, collagen and cuticulin-based cuticle"/>
    <property type="evidence" value="ECO:0007669"/>
    <property type="project" value="TreeGrafter"/>
</dbReference>
<feature type="transmembrane region" description="Helical" evidence="8">
    <location>
        <begin position="220"/>
        <end position="239"/>
    </location>
</feature>
<feature type="transmembrane region" description="Helical" evidence="8">
    <location>
        <begin position="768"/>
        <end position="790"/>
    </location>
</feature>
<accession>A0A158Q5N2</accession>
<keyword evidence="3" id="KW-1003">Cell membrane</keyword>
<evidence type="ECO:0000256" key="4">
    <source>
        <dbReference type="ARBA" id="ARBA00022692"/>
    </source>
</evidence>
<sequence length="892" mass="101061">MGIIEDLELFIGSLGLIRFDEANNVRTEYSPLNAPSRIEYAIAQEFLGQNGSMDPIYMMVEADDGGSLLRDRYRIALANLIKRVQYNISVQYMDRIYYYTDLCEPYCEMNTAFKTFLDQYNDSRRASYTYPTIEIFGTQVFIGNNAYGVGLDDSNLIVSFTTAVLQFFVVAPEIHKVLLYEWQMELHNNIKDKEFDLFKIGITSDTLVSSEVRRMGIETAPILIPSFIAMIIFVVGSSFRQNPSRSKPWESLFGCFIPLMTLFTTTGITSAFGIKFQSIAVASFFLILSVGIDDVFIILRAWDRTNTNLDIPQRLSRTLESAGPSVTISSVTNALSFAIGVISTTPAVRTFCIYSCTAIIICYFYQLLLFTSVLAIGGKREKNGYQSLLCCRKADPQARNHFVDKLSYLQIKTIKNWSRFISSWPARIILVLIMVIYYYISVIGIQKIEAKISIDKMALPDSYLQGFQHVFEEALRNMQPITVFIMNPGDLRDPNRLNGIKAIVNEYEHSIYSYGNKSTFFWLTQYEDFLRQVNISKAFKRIMNLSFYSETGNFNYVDIPSFLRTTSYFFLSSFLRLNKTACYEDSPDCITSFFFVTNFHQVIKYNEMVPAVLEWRRIAAKYSDYEVYPYSDHSPFVDQTMQIESTVLWSVLAALFCTATACFIFIPNIISLSCAVYSVFSISIGIFGILAQWEVDLDPLSMVALLMAIGFSVDFTAHISYHYYKTTGKNARDRLEEALAAIGWPMAQVGISTIIALLPLYFKQSYVALVFLKTVVVVVILGTFHGLVVLPAMLTAFTSGLGTSISADSSERSSQQSHERKDSFYKTEKLINKINHEMNFGKQTNKKPIGKRKAFDATNTIAPISPLDTVATSPIAYVHRITLGRTNSFPTD</sequence>
<feature type="domain" description="SSD" evidence="9">
    <location>
        <begin position="219"/>
        <end position="376"/>
    </location>
</feature>
<feature type="transmembrane region" description="Helical" evidence="8">
    <location>
        <begin position="322"/>
        <end position="342"/>
    </location>
</feature>
<dbReference type="PANTHER" id="PTHR10796:SF104">
    <property type="entry name" value="SSD DOMAIN-CONTAINING PROTEIN"/>
    <property type="match status" value="1"/>
</dbReference>
<evidence type="ECO:0000256" key="8">
    <source>
        <dbReference type="SAM" id="Phobius"/>
    </source>
</evidence>
<dbReference type="Proteomes" id="UP000038040">
    <property type="component" value="Unplaced"/>
</dbReference>
<keyword evidence="5 8" id="KW-1133">Transmembrane helix</keyword>
<evidence type="ECO:0000313" key="10">
    <source>
        <dbReference type="EMBL" id="VDN60208.1"/>
    </source>
</evidence>
<feature type="transmembrane region" description="Helical" evidence="8">
    <location>
        <begin position="251"/>
        <end position="274"/>
    </location>
</feature>
<feature type="transmembrane region" description="Helical" evidence="8">
    <location>
        <begin position="280"/>
        <end position="302"/>
    </location>
</feature>
<reference evidence="10 12" key="2">
    <citation type="submission" date="2018-11" db="EMBL/GenBank/DDBJ databases">
        <authorList>
            <consortium name="Pathogen Informatics"/>
        </authorList>
    </citation>
    <scope>NUCLEOTIDE SEQUENCE [LARGE SCALE GENOMIC DNA]</scope>
</reference>
<evidence type="ECO:0000313" key="11">
    <source>
        <dbReference type="Proteomes" id="UP000038040"/>
    </source>
</evidence>
<evidence type="ECO:0000256" key="2">
    <source>
        <dbReference type="ARBA" id="ARBA00005585"/>
    </source>
</evidence>
<name>A0A158Q5N2_DRAME</name>
<feature type="transmembrane region" description="Helical" evidence="8">
    <location>
        <begin position="699"/>
        <end position="717"/>
    </location>
</feature>
<dbReference type="WBParaSite" id="DME_0000781101-mRNA-1">
    <property type="protein sequence ID" value="DME_0000781101-mRNA-1"/>
    <property type="gene ID" value="DME_0000781101"/>
</dbReference>
<dbReference type="SUPFAM" id="SSF82866">
    <property type="entry name" value="Multidrug efflux transporter AcrB transmembrane domain"/>
    <property type="match status" value="2"/>
</dbReference>
<dbReference type="InterPro" id="IPR003392">
    <property type="entry name" value="PTHD_SSD"/>
</dbReference>
<keyword evidence="12" id="KW-1185">Reference proteome</keyword>
<proteinExistence type="inferred from homology"/>
<dbReference type="AlphaFoldDB" id="A0A158Q5N2"/>
<dbReference type="Pfam" id="PF02460">
    <property type="entry name" value="Patched"/>
    <property type="match status" value="1"/>
</dbReference>
<dbReference type="Gene3D" id="1.20.1640.10">
    <property type="entry name" value="Multidrug efflux transporter AcrB transmembrane domain"/>
    <property type="match status" value="2"/>
</dbReference>
<feature type="transmembrane region" description="Helical" evidence="8">
    <location>
        <begin position="674"/>
        <end position="693"/>
    </location>
</feature>